<feature type="compositionally biased region" description="Pro residues" evidence="3">
    <location>
        <begin position="54"/>
        <end position="71"/>
    </location>
</feature>
<dbReference type="CDD" id="cd19868">
    <property type="entry name" value="DSRM_DGCR8_rpt2"/>
    <property type="match status" value="1"/>
</dbReference>
<dbReference type="PANTHER" id="PTHR13482">
    <property type="entry name" value="MICRORNA PROCESSOR COMPLEX SUBUNIT DGCR8"/>
    <property type="match status" value="1"/>
</dbReference>
<dbReference type="WBParaSite" id="L893_g5131.t1">
    <property type="protein sequence ID" value="L893_g5131.t1"/>
    <property type="gene ID" value="L893_g5131"/>
</dbReference>
<dbReference type="AlphaFoldDB" id="A0A1I8AFN1"/>
<feature type="region of interest" description="Disordered" evidence="3">
    <location>
        <begin position="1"/>
        <end position="96"/>
    </location>
</feature>
<dbReference type="GO" id="GO:0042802">
    <property type="term" value="F:identical protein binding"/>
    <property type="evidence" value="ECO:0007669"/>
    <property type="project" value="InterPro"/>
</dbReference>
<evidence type="ECO:0000256" key="2">
    <source>
        <dbReference type="SAM" id="Coils"/>
    </source>
</evidence>
<dbReference type="GO" id="GO:0070877">
    <property type="term" value="C:microprocessor complex"/>
    <property type="evidence" value="ECO:0007669"/>
    <property type="project" value="InterPro"/>
</dbReference>
<accession>A0A1I8AFN1</accession>
<organism evidence="5 6">
    <name type="scientific">Steinernema glaseri</name>
    <dbReference type="NCBI Taxonomy" id="37863"/>
    <lineage>
        <taxon>Eukaryota</taxon>
        <taxon>Metazoa</taxon>
        <taxon>Ecdysozoa</taxon>
        <taxon>Nematoda</taxon>
        <taxon>Chromadorea</taxon>
        <taxon>Rhabditida</taxon>
        <taxon>Tylenchina</taxon>
        <taxon>Panagrolaimomorpha</taxon>
        <taxon>Strongyloidoidea</taxon>
        <taxon>Steinernematidae</taxon>
        <taxon>Steinernema</taxon>
    </lineage>
</organism>
<dbReference type="Gene3D" id="3.30.160.590">
    <property type="match status" value="1"/>
</dbReference>
<dbReference type="GO" id="GO:0070878">
    <property type="term" value="F:primary miRNA binding"/>
    <property type="evidence" value="ECO:0007669"/>
    <property type="project" value="TreeGrafter"/>
</dbReference>
<evidence type="ECO:0000313" key="5">
    <source>
        <dbReference type="Proteomes" id="UP000095287"/>
    </source>
</evidence>
<proteinExistence type="predicted"/>
<dbReference type="InterPro" id="IPR014720">
    <property type="entry name" value="dsRBD_dom"/>
</dbReference>
<protein>
    <submittedName>
        <fullName evidence="6">DRBM domain-containing protein</fullName>
    </submittedName>
</protein>
<dbReference type="SUPFAM" id="SSF54768">
    <property type="entry name" value="dsRNA-binding domain-like"/>
    <property type="match status" value="1"/>
</dbReference>
<dbReference type="GO" id="GO:0020037">
    <property type="term" value="F:heme binding"/>
    <property type="evidence" value="ECO:0007669"/>
    <property type="project" value="InterPro"/>
</dbReference>
<name>A0A1I8AFN1_9BILA</name>
<evidence type="ECO:0000313" key="6">
    <source>
        <dbReference type="WBParaSite" id="L893_g5131.t1"/>
    </source>
</evidence>
<dbReference type="Gene3D" id="3.30.160.20">
    <property type="match status" value="1"/>
</dbReference>
<feature type="coiled-coil region" evidence="2">
    <location>
        <begin position="189"/>
        <end position="216"/>
    </location>
</feature>
<dbReference type="Gene3D" id="2.20.70.10">
    <property type="match status" value="1"/>
</dbReference>
<keyword evidence="2" id="KW-0175">Coiled coil</keyword>
<dbReference type="GO" id="GO:0003725">
    <property type="term" value="F:double-stranded RNA binding"/>
    <property type="evidence" value="ECO:0007669"/>
    <property type="project" value="TreeGrafter"/>
</dbReference>
<dbReference type="Proteomes" id="UP000095287">
    <property type="component" value="Unplaced"/>
</dbReference>
<evidence type="ECO:0000256" key="3">
    <source>
        <dbReference type="SAM" id="MobiDB-lite"/>
    </source>
</evidence>
<dbReference type="GO" id="GO:0031053">
    <property type="term" value="P:primary miRNA processing"/>
    <property type="evidence" value="ECO:0007669"/>
    <property type="project" value="InterPro"/>
</dbReference>
<keyword evidence="5" id="KW-1185">Reference proteome</keyword>
<feature type="region of interest" description="Disordered" evidence="3">
    <location>
        <begin position="612"/>
        <end position="654"/>
    </location>
</feature>
<sequence length="654" mass="73211">MNEEEDLDALMKQRERIMRELQNDGALLAESPASPPPPKRPRIEQCPFAFDSLEPPPPAPTVPAPESPPNASPKEVQKEVSPLSDDDSISSSESEGFVDELLEKKLIESLDENKTGDTETRSKRVLEHRGYDHFDVLPQGWVEVSHESGLIVYLERSSRVCTFGRPYFLGTGSVRHHKVPETAVTCLYQRKLRERIERREKEIEEFIRTHKDAESSAELIAKIQAPQVQTAEDFERSQLSPEELYEYAKGVFKFKTISVHRDKTWASHRNRLKAKKRADAELHADSQRPALPLDVQLITTPALDQGGRPQKKGFMLNPQGKTSVSVLHEYVQKVVKSTIRYHYEETRSSSNPFVAMAFLKLGQLASKVTAGVSIKEKILLLHEQQRREGTQHGSEAVDEVFLGQGAGISKKLAKLRAAIQAVSVLIPGIEFDADGTVVSTKKETNGDGNSIDDVVAIFNEYPIEHERIPELCARAGQPAPFLVLQECLKRYAASGNTDIQTSRSRIKHHKHEFVMKVGRHEVSVICANKMEGKQMASQKMIQILHPELKTWGDIIRNYGYEAQRQLKDARKKANEVTKLQGGNAGESKSTYNPNGAILQRLREAMRAAASAVDPTVPVRPPLTASRPPVTEESTVAAQEYSTRHPEPNTPYIDL</sequence>
<dbReference type="PANTHER" id="PTHR13482:SF3">
    <property type="entry name" value="MICROPROCESSOR COMPLEX SUBUNIT DGCR8"/>
    <property type="match status" value="1"/>
</dbReference>
<dbReference type="PROSITE" id="PS50137">
    <property type="entry name" value="DS_RBD"/>
    <property type="match status" value="1"/>
</dbReference>
<dbReference type="FunFam" id="3.30.160.20:FF:000021">
    <property type="entry name" value="Microprocessor complex subunit DGCR8"/>
    <property type="match status" value="1"/>
</dbReference>
<keyword evidence="1" id="KW-0694">RNA-binding</keyword>
<feature type="domain" description="DRBM" evidence="4">
    <location>
        <begin position="397"/>
        <end position="427"/>
    </location>
</feature>
<dbReference type="InterPro" id="IPR040375">
    <property type="entry name" value="DGCR8"/>
</dbReference>
<evidence type="ECO:0000259" key="4">
    <source>
        <dbReference type="PROSITE" id="PS50137"/>
    </source>
</evidence>
<reference evidence="6" key="1">
    <citation type="submission" date="2016-11" db="UniProtKB">
        <authorList>
            <consortium name="WormBaseParasite"/>
        </authorList>
    </citation>
    <scope>IDENTIFICATION</scope>
</reference>
<feature type="compositionally biased region" description="Polar residues" evidence="3">
    <location>
        <begin position="631"/>
        <end position="640"/>
    </location>
</feature>
<evidence type="ECO:0000256" key="1">
    <source>
        <dbReference type="PROSITE-ProRule" id="PRU00266"/>
    </source>
</evidence>
<feature type="compositionally biased region" description="Basic and acidic residues" evidence="3">
    <location>
        <begin position="9"/>
        <end position="22"/>
    </location>
</feature>